<evidence type="ECO:0000313" key="3">
    <source>
        <dbReference type="EMBL" id="MCE4538729.1"/>
    </source>
</evidence>
<comment type="caution">
    <text evidence="3">The sequence shown here is derived from an EMBL/GenBank/DDBJ whole genome shotgun (WGS) entry which is preliminary data.</text>
</comment>
<evidence type="ECO:0000256" key="2">
    <source>
        <dbReference type="ARBA" id="ARBA00022723"/>
    </source>
</evidence>
<sequence>MSTSTLLTSLFEHKAWIDPLFFDQLDKVDAAAHPEAHHQALRILNHIHTVDRIWAGHLKGEPHGLTGTNTEDTPTPAELRAAFARLDAWYLDHVRSLRPEQLDEAIAFRFTDGDAGRMTRGEMLAHVVTHGSNHRGAVGVWLRQAAGAPPRDLLTRYLHQHEPERRAS</sequence>
<comment type="similarity">
    <text evidence="1">Belongs to the DinB family.</text>
</comment>
<dbReference type="PANTHER" id="PTHR37302">
    <property type="entry name" value="SLR1116 PROTEIN"/>
    <property type="match status" value="1"/>
</dbReference>
<reference evidence="3 4" key="1">
    <citation type="submission" date="2021-12" db="EMBL/GenBank/DDBJ databases">
        <title>Genome seq of p7.</title>
        <authorList>
            <person name="Seo T."/>
        </authorList>
    </citation>
    <scope>NUCLEOTIDE SEQUENCE [LARGE SCALE GENOMIC DNA]</scope>
    <source>
        <strain evidence="3 4">P7</strain>
    </source>
</reference>
<protein>
    <submittedName>
        <fullName evidence="3">DinB family protein</fullName>
    </submittedName>
</protein>
<proteinExistence type="inferred from homology"/>
<keyword evidence="2" id="KW-0479">Metal-binding</keyword>
<dbReference type="InterPro" id="IPR034660">
    <property type="entry name" value="DinB/YfiT-like"/>
</dbReference>
<dbReference type="Gene3D" id="1.20.120.450">
    <property type="entry name" value="dinb family like domain"/>
    <property type="match status" value="1"/>
</dbReference>
<dbReference type="RefSeq" id="WP_233393170.1">
    <property type="nucleotide sequence ID" value="NZ_JAJTWT010000006.1"/>
</dbReference>
<dbReference type="Proteomes" id="UP001201463">
    <property type="component" value="Unassembled WGS sequence"/>
</dbReference>
<dbReference type="Pfam" id="PF05163">
    <property type="entry name" value="DinB"/>
    <property type="match status" value="1"/>
</dbReference>
<accession>A0ABS8XCT0</accession>
<gene>
    <name evidence="3" type="ORF">LXT12_15865</name>
</gene>
<evidence type="ECO:0000313" key="4">
    <source>
        <dbReference type="Proteomes" id="UP001201463"/>
    </source>
</evidence>
<dbReference type="SUPFAM" id="SSF109854">
    <property type="entry name" value="DinB/YfiT-like putative metalloenzymes"/>
    <property type="match status" value="1"/>
</dbReference>
<evidence type="ECO:0000256" key="1">
    <source>
        <dbReference type="ARBA" id="ARBA00008635"/>
    </source>
</evidence>
<dbReference type="EMBL" id="JAJTWT010000006">
    <property type="protein sequence ID" value="MCE4538729.1"/>
    <property type="molecule type" value="Genomic_DNA"/>
</dbReference>
<organism evidence="3 4">
    <name type="scientific">Pelomonas caseinilytica</name>
    <dbReference type="NCBI Taxonomy" id="2906763"/>
    <lineage>
        <taxon>Bacteria</taxon>
        <taxon>Pseudomonadati</taxon>
        <taxon>Pseudomonadota</taxon>
        <taxon>Betaproteobacteria</taxon>
        <taxon>Burkholderiales</taxon>
        <taxon>Sphaerotilaceae</taxon>
        <taxon>Roseateles</taxon>
    </lineage>
</organism>
<dbReference type="InterPro" id="IPR007837">
    <property type="entry name" value="DinB"/>
</dbReference>
<dbReference type="PANTHER" id="PTHR37302:SF1">
    <property type="entry name" value="PROTEIN DINB"/>
    <property type="match status" value="1"/>
</dbReference>
<keyword evidence="4" id="KW-1185">Reference proteome</keyword>
<name>A0ABS8XCT0_9BURK</name>